<name>A0A5N5SYF4_9CRUS</name>
<accession>A0A5N5SYF4</accession>
<dbReference type="OrthoDB" id="1881at2759"/>
<evidence type="ECO:0000313" key="3">
    <source>
        <dbReference type="EMBL" id="KAB7498965.1"/>
    </source>
</evidence>
<organism evidence="3 4">
    <name type="scientific">Armadillidium nasatum</name>
    <dbReference type="NCBI Taxonomy" id="96803"/>
    <lineage>
        <taxon>Eukaryota</taxon>
        <taxon>Metazoa</taxon>
        <taxon>Ecdysozoa</taxon>
        <taxon>Arthropoda</taxon>
        <taxon>Crustacea</taxon>
        <taxon>Multicrustacea</taxon>
        <taxon>Malacostraca</taxon>
        <taxon>Eumalacostraca</taxon>
        <taxon>Peracarida</taxon>
        <taxon>Isopoda</taxon>
        <taxon>Oniscidea</taxon>
        <taxon>Crinocheta</taxon>
        <taxon>Armadillidiidae</taxon>
        <taxon>Armadillidium</taxon>
    </lineage>
</organism>
<dbReference type="EMBL" id="SEYY01018812">
    <property type="protein sequence ID" value="KAB7498965.1"/>
    <property type="molecule type" value="Genomic_DNA"/>
</dbReference>
<dbReference type="GO" id="GO:0005979">
    <property type="term" value="P:regulation of glycogen biosynthetic process"/>
    <property type="evidence" value="ECO:0007669"/>
    <property type="project" value="TreeGrafter"/>
</dbReference>
<keyword evidence="4" id="KW-1185">Reference proteome</keyword>
<dbReference type="GO" id="GO:0008157">
    <property type="term" value="F:protein phosphatase 1 binding"/>
    <property type="evidence" value="ECO:0007669"/>
    <property type="project" value="TreeGrafter"/>
</dbReference>
<feature type="compositionally biased region" description="Low complexity" evidence="1">
    <location>
        <begin position="83"/>
        <end position="94"/>
    </location>
</feature>
<dbReference type="Proteomes" id="UP000326759">
    <property type="component" value="Unassembled WGS sequence"/>
</dbReference>
<dbReference type="GO" id="GO:0000164">
    <property type="term" value="C:protein phosphatase type 1 complex"/>
    <property type="evidence" value="ECO:0007669"/>
    <property type="project" value="TreeGrafter"/>
</dbReference>
<evidence type="ECO:0000256" key="1">
    <source>
        <dbReference type="SAM" id="MobiDB-lite"/>
    </source>
</evidence>
<feature type="region of interest" description="Disordered" evidence="1">
    <location>
        <begin position="73"/>
        <end position="103"/>
    </location>
</feature>
<dbReference type="GO" id="GO:2001069">
    <property type="term" value="F:glycogen binding"/>
    <property type="evidence" value="ECO:0007669"/>
    <property type="project" value="TreeGrafter"/>
</dbReference>
<dbReference type="Pfam" id="PF03370">
    <property type="entry name" value="CBM_21"/>
    <property type="match status" value="1"/>
</dbReference>
<dbReference type="InterPro" id="IPR038175">
    <property type="entry name" value="CBM21_dom_sf"/>
</dbReference>
<protein>
    <submittedName>
        <fullName evidence="3">Protein phosphatase 1 regulatory subunit 3B</fullName>
    </submittedName>
</protein>
<reference evidence="3 4" key="1">
    <citation type="journal article" date="2019" name="PLoS Biol.">
        <title>Sex chromosomes control vertical transmission of feminizing Wolbachia symbionts in an isopod.</title>
        <authorList>
            <person name="Becking T."/>
            <person name="Chebbi M.A."/>
            <person name="Giraud I."/>
            <person name="Moumen B."/>
            <person name="Laverre T."/>
            <person name="Caubet Y."/>
            <person name="Peccoud J."/>
            <person name="Gilbert C."/>
            <person name="Cordaux R."/>
        </authorList>
    </citation>
    <scope>NUCLEOTIDE SEQUENCE [LARGE SCALE GENOMIC DNA]</scope>
    <source>
        <strain evidence="3">ANa2</strain>
        <tissue evidence="3">Whole body excluding digestive tract and cuticle</tissue>
    </source>
</reference>
<comment type="caution">
    <text evidence="3">The sequence shown here is derived from an EMBL/GenBank/DDBJ whole genome shotgun (WGS) entry which is preliminary data.</text>
</comment>
<evidence type="ECO:0000259" key="2">
    <source>
        <dbReference type="Pfam" id="PF03370"/>
    </source>
</evidence>
<gene>
    <name evidence="3" type="primary">PPP1R3B</name>
    <name evidence="3" type="ORF">Anas_04971</name>
</gene>
<dbReference type="PANTHER" id="PTHR12307">
    <property type="entry name" value="PROTEIN PHOSPHATASE 1 REGULATORY SUBUNIT"/>
    <property type="match status" value="1"/>
</dbReference>
<sequence>MPSDYGMEMLVGSSPILGSGFLGGSTFYSDYNRCAPMWNHTTPTSCLSDSVTTIAAKPINQSSFTLSSAFEDVSPPCDSERNTSQSFTRSGSTRRSNRSSCRRRKLGTVEIPIQLQQSLKSCLVNREETVPDGAVSPTKEKKKVSFADMTGGNLTHIKIITERPDCPPRWSQDFLEQSNLQLTGGAKAEAISSEWALTFSQPASDYLSWKSKLERGNVALENVVINESESLLSGTVKRQVHLTTSTTLLHFQYPFLAPSIADKIEFCICYETDGCQFWDNNNDKNYVVVSFKSKRGDGEGKPKDLYDIELKVFSFCLDL</sequence>
<dbReference type="InterPro" id="IPR005036">
    <property type="entry name" value="CBM21_dom"/>
</dbReference>
<dbReference type="AlphaFoldDB" id="A0A5N5SYF4"/>
<dbReference type="PANTHER" id="PTHR12307:SF48">
    <property type="entry name" value="PROTEIN PHOSPHATASE 1 REGULATORY SUBUNIT"/>
    <property type="match status" value="1"/>
</dbReference>
<evidence type="ECO:0000313" key="4">
    <source>
        <dbReference type="Proteomes" id="UP000326759"/>
    </source>
</evidence>
<dbReference type="Gene3D" id="2.60.40.2440">
    <property type="entry name" value="Carbohydrate binding type-21 domain"/>
    <property type="match status" value="1"/>
</dbReference>
<feature type="domain" description="CBM21" evidence="2">
    <location>
        <begin position="259"/>
        <end position="288"/>
    </location>
</feature>
<proteinExistence type="predicted"/>
<dbReference type="InterPro" id="IPR050782">
    <property type="entry name" value="PP1_regulatory_subunit_3"/>
</dbReference>